<dbReference type="PANTHER" id="PTHR15690:SF0">
    <property type="entry name" value="NUCLEAR RECEPTOR COACTIVATOR 6"/>
    <property type="match status" value="1"/>
</dbReference>
<feature type="region of interest" description="Disordered" evidence="1">
    <location>
        <begin position="313"/>
        <end position="335"/>
    </location>
</feature>
<dbReference type="AlphaFoldDB" id="A0A6F9DMU1"/>
<dbReference type="Pfam" id="PF13820">
    <property type="entry name" value="NCOA6_TRADD-N"/>
    <property type="match status" value="1"/>
</dbReference>
<accession>A0A6F9DMU1</accession>
<feature type="domain" description="Nuclear receptor coactivator 6 TRADD-N" evidence="2">
    <location>
        <begin position="3"/>
        <end position="106"/>
    </location>
</feature>
<evidence type="ECO:0000259" key="2">
    <source>
        <dbReference type="Pfam" id="PF13820"/>
    </source>
</evidence>
<name>A0A6F9DMU1_9ASCI</name>
<feature type="region of interest" description="Disordered" evidence="1">
    <location>
        <begin position="832"/>
        <end position="868"/>
    </location>
</feature>
<feature type="compositionally biased region" description="Polar residues" evidence="1">
    <location>
        <begin position="110"/>
        <end position="123"/>
    </location>
</feature>
<dbReference type="GO" id="GO:0005667">
    <property type="term" value="C:transcription regulator complex"/>
    <property type="evidence" value="ECO:0007669"/>
    <property type="project" value="TreeGrafter"/>
</dbReference>
<feature type="compositionally biased region" description="Polar residues" evidence="1">
    <location>
        <begin position="955"/>
        <end position="979"/>
    </location>
</feature>
<feature type="compositionally biased region" description="Low complexity" evidence="1">
    <location>
        <begin position="937"/>
        <end position="950"/>
    </location>
</feature>
<keyword evidence="3" id="KW-0675">Receptor</keyword>
<feature type="region of interest" description="Disordered" evidence="1">
    <location>
        <begin position="528"/>
        <end position="559"/>
    </location>
</feature>
<feature type="compositionally biased region" description="Basic residues" evidence="1">
    <location>
        <begin position="536"/>
        <end position="549"/>
    </location>
</feature>
<dbReference type="PANTHER" id="PTHR15690">
    <property type="entry name" value="NUCLEAR RECEPTOR COACTIVATOR 6"/>
    <property type="match status" value="1"/>
</dbReference>
<evidence type="ECO:0000256" key="1">
    <source>
        <dbReference type="SAM" id="MobiDB-lite"/>
    </source>
</evidence>
<dbReference type="GO" id="GO:0003713">
    <property type="term" value="F:transcription coactivator activity"/>
    <property type="evidence" value="ECO:0007669"/>
    <property type="project" value="InterPro"/>
</dbReference>
<feature type="compositionally biased region" description="Polar residues" evidence="1">
    <location>
        <begin position="1129"/>
        <end position="1141"/>
    </location>
</feature>
<proteinExistence type="evidence at transcript level"/>
<gene>
    <name evidence="3" type="primary">Ncoa6</name>
</gene>
<protein>
    <submittedName>
        <fullName evidence="3">Nuclear receptor coactivator 6</fullName>
    </submittedName>
</protein>
<feature type="compositionally biased region" description="Polar residues" evidence="1">
    <location>
        <begin position="903"/>
        <end position="917"/>
    </location>
</feature>
<dbReference type="GO" id="GO:0045944">
    <property type="term" value="P:positive regulation of transcription by RNA polymerase II"/>
    <property type="evidence" value="ECO:0007669"/>
    <property type="project" value="TreeGrafter"/>
</dbReference>
<feature type="region of interest" description="Disordered" evidence="1">
    <location>
        <begin position="263"/>
        <end position="296"/>
    </location>
</feature>
<dbReference type="InterPro" id="IPR026638">
    <property type="entry name" value="NCOA6"/>
</dbReference>
<evidence type="ECO:0000313" key="3">
    <source>
        <dbReference type="EMBL" id="CAB3264235.1"/>
    </source>
</evidence>
<reference evidence="3" key="1">
    <citation type="submission" date="2020-04" db="EMBL/GenBank/DDBJ databases">
        <authorList>
            <person name="Neveu A P."/>
        </authorList>
    </citation>
    <scope>NUCLEOTIDE SEQUENCE</scope>
    <source>
        <tissue evidence="3">Whole embryo</tissue>
    </source>
</reference>
<feature type="compositionally biased region" description="Low complexity" evidence="1">
    <location>
        <begin position="269"/>
        <end position="292"/>
    </location>
</feature>
<dbReference type="EMBL" id="LR788373">
    <property type="protein sequence ID" value="CAB3264235.1"/>
    <property type="molecule type" value="mRNA"/>
</dbReference>
<organism evidence="3">
    <name type="scientific">Phallusia mammillata</name>
    <dbReference type="NCBI Taxonomy" id="59560"/>
    <lineage>
        <taxon>Eukaryota</taxon>
        <taxon>Metazoa</taxon>
        <taxon>Chordata</taxon>
        <taxon>Tunicata</taxon>
        <taxon>Ascidiacea</taxon>
        <taxon>Phlebobranchia</taxon>
        <taxon>Ascidiidae</taxon>
        <taxon>Phallusia</taxon>
    </lineage>
</organism>
<feature type="region of interest" description="Disordered" evidence="1">
    <location>
        <begin position="888"/>
        <end position="1141"/>
    </location>
</feature>
<dbReference type="GO" id="GO:0035097">
    <property type="term" value="C:histone methyltransferase complex"/>
    <property type="evidence" value="ECO:0007669"/>
    <property type="project" value="TreeGrafter"/>
</dbReference>
<feature type="compositionally biased region" description="Low complexity" evidence="1">
    <location>
        <begin position="1054"/>
        <end position="1067"/>
    </location>
</feature>
<feature type="region of interest" description="Disordered" evidence="1">
    <location>
        <begin position="110"/>
        <end position="246"/>
    </location>
</feature>
<dbReference type="InterPro" id="IPR032715">
    <property type="entry name" value="NCOA6_TRADD-N"/>
</dbReference>
<sequence length="1141" mass="123382">MNVSVVYEGNYYDGNIKEEVENLKHRLSGVIGTSCVVTKVEPWNSVKVTFSIPREAANKLKMMAMSNNNQLNELGILSVQVEGEDIIKLSFSDGEGSTQQVVFQQQPDNRAGNSMQVMGSSGNAPPHSQLPIKPPKPVTAPATAPKKRTRKPKEKIPPKAAKMSHPKVAGMPQSPVQGGMTQPHFMSPSSSGPGGQYGIPQQSHTQLSPSVEEMVSEAWNQQMQNQSNAHPQPQAPGPPAMPTSINPEEDIMGIQLQSLLSGHNVTTGQNNTSSNFSDSFESQSQSFSQISSTPGQIFSPDNIMTSKSKTQQHSSAGFAVDNPASNANKQMPGQGASPAMMNIHNQHMQDNNMMNQQLPAGGMEAINSPHSARTPISGNNFPTQQNTAPMMSSGVDTNQLKNSPQNQWSNQNILQRSNSTQGPMYKQAMVNPATGQQQFHQHVGMPGVTNMPTQAPMQHPMTSPGSANQTQFPFSYNNQTMAKAAEMQQEKGMSMASPLLVNLLQTEASAGMANAANQQPIMGTVASAAGATTAAKPKRKKPQRKKKPPKTPCTPPGGATQFPGMFGQGEGVPQQPPLMENNPQFMNQRFPQFKMQDKQGMHPNAPTMNPMIRGNFPDPKSSVIETISRSDVGTQGMSFTGNVTSVAGSDPMMPMSGSQVFQRHVSIRQPLPHGFPPGFDPSKVGNFQNKHLGPNVNQQPVYMNQMGNQFTQFDPNQQRTMAMQPQHPQMQQQMMQQHQQQHQQQQVKAYPMQPNTPVGNFQPGVMPPNHGQQFQMVSDPMHGGQQMGNPAMTGQVYMDNMGMQQNINNSNNRMFPNASTPQSTSVADFKHTGYLPTLPQTGNNILPYQARPPQPNAARPGDRSKTTARLPNGALSIIMKGPCVCPDADKSPTSVPRSIVPNRPSSRSNQPKKSPGSSYDPAAFSTPSPKMGGHGVSSPRLQSPLQSPSPIGSHGSRSGTPKPRNQGTVSRHPTKQSPASHRRPSLDQYMSPNPAPNRGFASAPATPTNMPPTPNNPNTSQVSSFNYQPPAADGMTYLSKPEAHFNPHENAGSPGMYWQPQQGQYPMPQGPPAWHGDHQHPNAYMNRNPGGQQRPMEHSPAVTHAKSPRAETDKVNVQPVGGAGVEQNVPPQVSSNTKSHK</sequence>
<feature type="compositionally biased region" description="Polar residues" evidence="1">
    <location>
        <begin position="218"/>
        <end position="230"/>
    </location>
</feature>